<feature type="region of interest" description="Disordered" evidence="1">
    <location>
        <begin position="1"/>
        <end position="143"/>
    </location>
</feature>
<sequence length="143" mass="14871">MEATVSEPPTPEETAAGTAVVPEPSVEALSAGLSPPPPAKAPAKSPSKSPAKAPAKAPAKSPAKSTPQKRARKETPPTPVVASPEIPTRVQPPRNARRPAESVDISAGNYQMDSGDEDDYRVEEDDGESDVEPTSEARPAKTK</sequence>
<comment type="caution">
    <text evidence="2">The sequence shown here is derived from an EMBL/GenBank/DDBJ whole genome shotgun (WGS) entry which is preliminary data.</text>
</comment>
<reference evidence="2" key="1">
    <citation type="submission" date="2023-04" db="EMBL/GenBank/DDBJ databases">
        <title>Phytophthora fragariaefolia NBRC 109709.</title>
        <authorList>
            <person name="Ichikawa N."/>
            <person name="Sato H."/>
            <person name="Tonouchi N."/>
        </authorList>
    </citation>
    <scope>NUCLEOTIDE SEQUENCE</scope>
    <source>
        <strain evidence="2">NBRC 109709</strain>
    </source>
</reference>
<proteinExistence type="predicted"/>
<dbReference type="Proteomes" id="UP001165121">
    <property type="component" value="Unassembled WGS sequence"/>
</dbReference>
<evidence type="ECO:0000256" key="1">
    <source>
        <dbReference type="SAM" id="MobiDB-lite"/>
    </source>
</evidence>
<evidence type="ECO:0000313" key="2">
    <source>
        <dbReference type="EMBL" id="GMF39261.1"/>
    </source>
</evidence>
<gene>
    <name evidence="2" type="ORF">Pfra01_001160300</name>
</gene>
<dbReference type="EMBL" id="BSXT01001147">
    <property type="protein sequence ID" value="GMF39261.1"/>
    <property type="molecule type" value="Genomic_DNA"/>
</dbReference>
<keyword evidence="3" id="KW-1185">Reference proteome</keyword>
<feature type="compositionally biased region" description="Acidic residues" evidence="1">
    <location>
        <begin position="114"/>
        <end position="133"/>
    </location>
</feature>
<accession>A0A9W6XIP4</accession>
<name>A0A9W6XIP4_9STRA</name>
<feature type="compositionally biased region" description="Low complexity" evidence="1">
    <location>
        <begin position="41"/>
        <end position="65"/>
    </location>
</feature>
<dbReference type="AlphaFoldDB" id="A0A9W6XIP4"/>
<organism evidence="2 3">
    <name type="scientific">Phytophthora fragariaefolia</name>
    <dbReference type="NCBI Taxonomy" id="1490495"/>
    <lineage>
        <taxon>Eukaryota</taxon>
        <taxon>Sar</taxon>
        <taxon>Stramenopiles</taxon>
        <taxon>Oomycota</taxon>
        <taxon>Peronosporomycetes</taxon>
        <taxon>Peronosporales</taxon>
        <taxon>Peronosporaceae</taxon>
        <taxon>Phytophthora</taxon>
    </lineage>
</organism>
<protein>
    <submittedName>
        <fullName evidence="2">Unnamed protein product</fullName>
    </submittedName>
</protein>
<evidence type="ECO:0000313" key="3">
    <source>
        <dbReference type="Proteomes" id="UP001165121"/>
    </source>
</evidence>